<feature type="coiled-coil region" evidence="1">
    <location>
        <begin position="60"/>
        <end position="87"/>
    </location>
</feature>
<dbReference type="AlphaFoldDB" id="A0AAD5VEG0"/>
<accession>A0AAD5VEG0</accession>
<protein>
    <submittedName>
        <fullName evidence="2">Uncharacterized protein</fullName>
    </submittedName>
</protein>
<name>A0AAD5VEG0_9AGAR</name>
<evidence type="ECO:0000313" key="2">
    <source>
        <dbReference type="EMBL" id="KAJ3553736.1"/>
    </source>
</evidence>
<keyword evidence="1" id="KW-0175">Coiled coil</keyword>
<comment type="caution">
    <text evidence="2">The sequence shown here is derived from an EMBL/GenBank/DDBJ whole genome shotgun (WGS) entry which is preliminary data.</text>
</comment>
<gene>
    <name evidence="2" type="ORF">NP233_g12578</name>
</gene>
<evidence type="ECO:0000313" key="3">
    <source>
        <dbReference type="Proteomes" id="UP001213000"/>
    </source>
</evidence>
<keyword evidence="3" id="KW-1185">Reference proteome</keyword>
<dbReference type="Proteomes" id="UP001213000">
    <property type="component" value="Unassembled WGS sequence"/>
</dbReference>
<organism evidence="2 3">
    <name type="scientific">Leucocoprinus birnbaumii</name>
    <dbReference type="NCBI Taxonomy" id="56174"/>
    <lineage>
        <taxon>Eukaryota</taxon>
        <taxon>Fungi</taxon>
        <taxon>Dikarya</taxon>
        <taxon>Basidiomycota</taxon>
        <taxon>Agaricomycotina</taxon>
        <taxon>Agaricomycetes</taxon>
        <taxon>Agaricomycetidae</taxon>
        <taxon>Agaricales</taxon>
        <taxon>Agaricineae</taxon>
        <taxon>Agaricaceae</taxon>
        <taxon>Leucocoprinus</taxon>
    </lineage>
</organism>
<feature type="coiled-coil region" evidence="1">
    <location>
        <begin position="111"/>
        <end position="149"/>
    </location>
</feature>
<sequence>MLIMAPYALQMPSIKPGTPSLNELPSLTSTEIRELISETMQAVWATHEELQAALFAGDQLERSTLIIDELREKMEEQQEDSKQDSDSEWLDQIKLQVITAGNNVNELRTGVNELRTEVAELAEGIGKLSQELVIDRERLERRFQMMEDTQAEIDMSTDIMVVPFNRTSQSHESPHEQASGFGFWKIDREKLQIINHINEYTATKQTLIHGTLELETRLWLNIVEGR</sequence>
<reference evidence="2" key="1">
    <citation type="submission" date="2022-07" db="EMBL/GenBank/DDBJ databases">
        <title>Genome Sequence of Leucocoprinus birnbaumii.</title>
        <authorList>
            <person name="Buettner E."/>
        </authorList>
    </citation>
    <scope>NUCLEOTIDE SEQUENCE</scope>
    <source>
        <strain evidence="2">VT141</strain>
    </source>
</reference>
<evidence type="ECO:0000256" key="1">
    <source>
        <dbReference type="SAM" id="Coils"/>
    </source>
</evidence>
<proteinExistence type="predicted"/>
<dbReference type="EMBL" id="JANIEX010001876">
    <property type="protein sequence ID" value="KAJ3553736.1"/>
    <property type="molecule type" value="Genomic_DNA"/>
</dbReference>